<sequence>MSNRLGIDDEKYWNDSKIKGFGFGEDTESIEEDNIFYGVSQERDAATKVGQDLRAEVSSLSSFVSDESSEEIHESFQRLRDLPPFLWNSGPLELELDRPVSGALNPEAYMHREQGDTRPLHLPSMDETIHQLLNSNEHVLLEHYQSLSQKKQLLTRAIEIHDGNAILAVTLFLYKTLKHSIFRQMLIEHKAAANHYVRYLETKNEVNHLVDLLNMLGRTKEAMLIRYKHILRRENNLQNFLKEMEHFYHSECQLSNEEVALLFNQHLQLLYIYKEIKEKTSFIHTDNSSVLKTLNFVAENFYENTNPPLTADNIKQKFNLNVKQYNWVVLKALVVQQKWPQIEALLLTKTWLGSSKDRCLLPLEEVCNTLKDGDAPIDLVARFVRLIDDTEKKLVIARKLNCHSVVIDVYAAQKDRAAILTYKSNLEDNSKEFVYAETILKHNAIKWKN</sequence>
<dbReference type="GO" id="GO:0007034">
    <property type="term" value="P:vacuolar transport"/>
    <property type="evidence" value="ECO:0007669"/>
    <property type="project" value="TreeGrafter"/>
</dbReference>
<dbReference type="GO" id="GO:0006886">
    <property type="term" value="P:intracellular protein transport"/>
    <property type="evidence" value="ECO:0007669"/>
    <property type="project" value="InterPro"/>
</dbReference>
<dbReference type="AlphaFoldDB" id="A0A226EP84"/>
<dbReference type="OrthoDB" id="9977282at2759"/>
<reference evidence="7 8" key="1">
    <citation type="submission" date="2015-12" db="EMBL/GenBank/DDBJ databases">
        <title>The genome of Folsomia candida.</title>
        <authorList>
            <person name="Faddeeva A."/>
            <person name="Derks M.F."/>
            <person name="Anvar Y."/>
            <person name="Smit S."/>
            <person name="Van Straalen N."/>
            <person name="Roelofs D."/>
        </authorList>
    </citation>
    <scope>NUCLEOTIDE SEQUENCE [LARGE SCALE GENOMIC DNA]</scope>
    <source>
        <strain evidence="7 8">VU population</strain>
        <tissue evidence="7">Whole body</tissue>
    </source>
</reference>
<dbReference type="PANTHER" id="PTHR13364:SF6">
    <property type="entry name" value="SPERMATOGENESIS-DEFECTIVE PROTEIN 39 HOMOLOG"/>
    <property type="match status" value="1"/>
</dbReference>
<evidence type="ECO:0000313" key="7">
    <source>
        <dbReference type="EMBL" id="OXA59443.1"/>
    </source>
</evidence>
<evidence type="ECO:0000313" key="8">
    <source>
        <dbReference type="Proteomes" id="UP000198287"/>
    </source>
</evidence>
<dbReference type="Proteomes" id="UP000198287">
    <property type="component" value="Unassembled WGS sequence"/>
</dbReference>
<comment type="caution">
    <text evidence="7">The sequence shown here is derived from an EMBL/GenBank/DDBJ whole genome shotgun (WGS) entry which is preliminary data.</text>
</comment>
<protein>
    <submittedName>
        <fullName evidence="7">Spermatogenesis-defective protein 39</fullName>
    </submittedName>
</protein>
<dbReference type="PANTHER" id="PTHR13364">
    <property type="entry name" value="DEFECTIVE SPERMATOGENESIS PROTEIN 39"/>
    <property type="match status" value="1"/>
</dbReference>
<organism evidence="7 8">
    <name type="scientific">Folsomia candida</name>
    <name type="common">Springtail</name>
    <dbReference type="NCBI Taxonomy" id="158441"/>
    <lineage>
        <taxon>Eukaryota</taxon>
        <taxon>Metazoa</taxon>
        <taxon>Ecdysozoa</taxon>
        <taxon>Arthropoda</taxon>
        <taxon>Hexapoda</taxon>
        <taxon>Collembola</taxon>
        <taxon>Entomobryomorpha</taxon>
        <taxon>Isotomoidea</taxon>
        <taxon>Isotomidae</taxon>
        <taxon>Proisotominae</taxon>
        <taxon>Folsomia</taxon>
    </lineage>
</organism>
<gene>
    <name evidence="7" type="ORF">Fcan01_05438</name>
</gene>
<dbReference type="Pfam" id="PF04840">
    <property type="entry name" value="Vps16_C"/>
    <property type="match status" value="1"/>
</dbReference>
<comment type="subcellular location">
    <subcellularLocation>
        <location evidence="2">Cytoplasmic vesicle</location>
    </subcellularLocation>
    <subcellularLocation>
        <location evidence="1">Early endosome</location>
    </subcellularLocation>
    <subcellularLocation>
        <location evidence="3">Late endosome</location>
    </subcellularLocation>
</comment>
<name>A0A226EP84_FOLCA</name>
<evidence type="ECO:0000256" key="4">
    <source>
        <dbReference type="ARBA" id="ARBA00022753"/>
    </source>
</evidence>
<keyword evidence="4" id="KW-0967">Endosome</keyword>
<proteinExistence type="predicted"/>
<dbReference type="GO" id="GO:0005770">
    <property type="term" value="C:late endosome"/>
    <property type="evidence" value="ECO:0007669"/>
    <property type="project" value="UniProtKB-SubCell"/>
</dbReference>
<dbReference type="InterPro" id="IPR006925">
    <property type="entry name" value="Vps16_C"/>
</dbReference>
<evidence type="ECO:0000259" key="6">
    <source>
        <dbReference type="Pfam" id="PF04840"/>
    </source>
</evidence>
<dbReference type="InterPro" id="IPR040057">
    <property type="entry name" value="Spe-39"/>
</dbReference>
<evidence type="ECO:0000256" key="1">
    <source>
        <dbReference type="ARBA" id="ARBA00004412"/>
    </source>
</evidence>
<accession>A0A226EP84</accession>
<evidence type="ECO:0000256" key="3">
    <source>
        <dbReference type="ARBA" id="ARBA00004603"/>
    </source>
</evidence>
<dbReference type="EMBL" id="LNIX01000002">
    <property type="protein sequence ID" value="OXA59443.1"/>
    <property type="molecule type" value="Genomic_DNA"/>
</dbReference>
<dbReference type="GO" id="GO:0005769">
    <property type="term" value="C:early endosome"/>
    <property type="evidence" value="ECO:0007669"/>
    <property type="project" value="UniProtKB-SubCell"/>
</dbReference>
<feature type="domain" description="Vps16 C-terminal" evidence="6">
    <location>
        <begin position="136"/>
        <end position="345"/>
    </location>
</feature>
<dbReference type="OMA" id="APLEMFK"/>
<keyword evidence="8" id="KW-1185">Reference proteome</keyword>
<keyword evidence="5" id="KW-0968">Cytoplasmic vesicle</keyword>
<evidence type="ECO:0000256" key="5">
    <source>
        <dbReference type="ARBA" id="ARBA00023329"/>
    </source>
</evidence>
<evidence type="ECO:0000256" key="2">
    <source>
        <dbReference type="ARBA" id="ARBA00004541"/>
    </source>
</evidence>
<dbReference type="STRING" id="158441.A0A226EP84"/>